<dbReference type="Proteomes" id="UP000275078">
    <property type="component" value="Unassembled WGS sequence"/>
</dbReference>
<keyword evidence="4" id="KW-1185">Reference proteome</keyword>
<proteinExistence type="predicted"/>
<protein>
    <submittedName>
        <fullName evidence="3">Uncharacterized protein</fullName>
    </submittedName>
</protein>
<name>A0A3N4HLW8_ASCIM</name>
<dbReference type="AlphaFoldDB" id="A0A3N4HLW8"/>
<reference evidence="3 4" key="1">
    <citation type="journal article" date="2018" name="Nat. Ecol. Evol.">
        <title>Pezizomycetes genomes reveal the molecular basis of ectomycorrhizal truffle lifestyle.</title>
        <authorList>
            <person name="Murat C."/>
            <person name="Payen T."/>
            <person name="Noel B."/>
            <person name="Kuo A."/>
            <person name="Morin E."/>
            <person name="Chen J."/>
            <person name="Kohler A."/>
            <person name="Krizsan K."/>
            <person name="Balestrini R."/>
            <person name="Da Silva C."/>
            <person name="Montanini B."/>
            <person name="Hainaut M."/>
            <person name="Levati E."/>
            <person name="Barry K.W."/>
            <person name="Belfiori B."/>
            <person name="Cichocki N."/>
            <person name="Clum A."/>
            <person name="Dockter R.B."/>
            <person name="Fauchery L."/>
            <person name="Guy J."/>
            <person name="Iotti M."/>
            <person name="Le Tacon F."/>
            <person name="Lindquist E.A."/>
            <person name="Lipzen A."/>
            <person name="Malagnac F."/>
            <person name="Mello A."/>
            <person name="Molinier V."/>
            <person name="Miyauchi S."/>
            <person name="Poulain J."/>
            <person name="Riccioni C."/>
            <person name="Rubini A."/>
            <person name="Sitrit Y."/>
            <person name="Splivallo R."/>
            <person name="Traeger S."/>
            <person name="Wang M."/>
            <person name="Zifcakova L."/>
            <person name="Wipf D."/>
            <person name="Zambonelli A."/>
            <person name="Paolocci F."/>
            <person name="Nowrousian M."/>
            <person name="Ottonello S."/>
            <person name="Baldrian P."/>
            <person name="Spatafora J.W."/>
            <person name="Henrissat B."/>
            <person name="Nagy L.G."/>
            <person name="Aury J.M."/>
            <person name="Wincker P."/>
            <person name="Grigoriev I.V."/>
            <person name="Bonfante P."/>
            <person name="Martin F.M."/>
        </authorList>
    </citation>
    <scope>NUCLEOTIDE SEQUENCE [LARGE SCALE GENOMIC DNA]</scope>
    <source>
        <strain evidence="3 4">RN42</strain>
    </source>
</reference>
<accession>A0A3N4HLW8</accession>
<keyword evidence="2" id="KW-0472">Membrane</keyword>
<gene>
    <name evidence="3" type="ORF">BJ508DRAFT_366352</name>
</gene>
<sequence>MWEVEHAVHKMRTNGDQLDDAIEGSEEVTAVYQQTQKGGLQAGSSEWKSAISKATHIILLLRPKDPTTQNQGGDERYKEEHSFRPTFERCDRASVGTAGRPASLPWAHIPVPDRPGDEHISERLRPQNENMMLINQAIDEHRRFLAGNEEDLCDFNDYFNVLNEGEQVISGCLRLLVREDNLDQLTMMLRAHLYMGIEVEIIMLLGRFSLLRKLVIFMGIFLTKFFASWLYQCYLRDSPHQR</sequence>
<feature type="compositionally biased region" description="Basic and acidic residues" evidence="1">
    <location>
        <begin position="73"/>
        <end position="83"/>
    </location>
</feature>
<keyword evidence="2" id="KW-0812">Transmembrane</keyword>
<organism evidence="3 4">
    <name type="scientific">Ascobolus immersus RN42</name>
    <dbReference type="NCBI Taxonomy" id="1160509"/>
    <lineage>
        <taxon>Eukaryota</taxon>
        <taxon>Fungi</taxon>
        <taxon>Dikarya</taxon>
        <taxon>Ascomycota</taxon>
        <taxon>Pezizomycotina</taxon>
        <taxon>Pezizomycetes</taxon>
        <taxon>Pezizales</taxon>
        <taxon>Ascobolaceae</taxon>
        <taxon>Ascobolus</taxon>
    </lineage>
</organism>
<evidence type="ECO:0000256" key="2">
    <source>
        <dbReference type="SAM" id="Phobius"/>
    </source>
</evidence>
<evidence type="ECO:0000256" key="1">
    <source>
        <dbReference type="SAM" id="MobiDB-lite"/>
    </source>
</evidence>
<evidence type="ECO:0000313" key="3">
    <source>
        <dbReference type="EMBL" id="RPA74237.1"/>
    </source>
</evidence>
<feature type="transmembrane region" description="Helical" evidence="2">
    <location>
        <begin position="214"/>
        <end position="234"/>
    </location>
</feature>
<dbReference type="EMBL" id="ML119796">
    <property type="protein sequence ID" value="RPA74237.1"/>
    <property type="molecule type" value="Genomic_DNA"/>
</dbReference>
<feature type="region of interest" description="Disordered" evidence="1">
    <location>
        <begin position="64"/>
        <end position="83"/>
    </location>
</feature>
<evidence type="ECO:0000313" key="4">
    <source>
        <dbReference type="Proteomes" id="UP000275078"/>
    </source>
</evidence>
<keyword evidence="2" id="KW-1133">Transmembrane helix</keyword>